<dbReference type="Pfam" id="PF00720">
    <property type="entry name" value="SSI"/>
    <property type="match status" value="1"/>
</dbReference>
<accession>A0A2M8LRG3</accession>
<dbReference type="PRINTS" id="PR00294">
    <property type="entry name" value="SSBTLNINHBTR"/>
</dbReference>
<dbReference type="PROSITE" id="PS00999">
    <property type="entry name" value="SSI"/>
    <property type="match status" value="1"/>
</dbReference>
<dbReference type="InterPro" id="IPR020054">
    <property type="entry name" value="Prot_inh_SSI_I16_CS"/>
</dbReference>
<keyword evidence="4 8" id="KW-0964">Secreted</keyword>
<dbReference type="RefSeq" id="WP_100205152.1">
    <property type="nucleotide sequence ID" value="NZ_PGGW01000069.1"/>
</dbReference>
<name>A0A2M8LRG3_9ACTN</name>
<dbReference type="InterPro" id="IPR023549">
    <property type="entry name" value="Subtilisin_inhibitor"/>
</dbReference>
<dbReference type="HAMAP" id="MF_00778">
    <property type="entry name" value="SSI"/>
    <property type="match status" value="1"/>
</dbReference>
<keyword evidence="6 8" id="KW-0722">Serine protease inhibitor</keyword>
<comment type="caution">
    <text evidence="11">The sequence shown here is derived from an EMBL/GenBank/DDBJ whole genome shotgun (WGS) entry which is preliminary data.</text>
</comment>
<feature type="disulfide bond" evidence="8">
    <location>
        <begin position="65"/>
        <end position="80"/>
    </location>
</feature>
<feature type="chain" id="PRO_5029067500" description="Probable subtilase-type protease inhibitor" evidence="8">
    <location>
        <begin position="29"/>
        <end position="144"/>
    </location>
</feature>
<feature type="domain" description="Subtilisin inhibitor" evidence="10">
    <location>
        <begin position="38"/>
        <end position="130"/>
    </location>
</feature>
<dbReference type="PROSITE" id="PS51257">
    <property type="entry name" value="PROKAR_LIPOPROTEIN"/>
    <property type="match status" value="1"/>
</dbReference>
<evidence type="ECO:0000256" key="7">
    <source>
        <dbReference type="ARBA" id="ARBA00023157"/>
    </source>
</evidence>
<evidence type="ECO:0000313" key="12">
    <source>
        <dbReference type="Proteomes" id="UP000230407"/>
    </source>
</evidence>
<keyword evidence="5 8" id="KW-0646">Protease inhibitor</keyword>
<dbReference type="Gene3D" id="3.30.350.10">
    <property type="entry name" value="Subtilisin inhibitor-like"/>
    <property type="match status" value="1"/>
</dbReference>
<reference evidence="11 12" key="1">
    <citation type="submission" date="2017-11" db="EMBL/GenBank/DDBJ databases">
        <title>Streptomyces carmine sp. nov., a novel actinomycete isolated from Sophora alopecuroides in Xinjiang, China.</title>
        <authorList>
            <person name="Wang Y."/>
            <person name="Luo X."/>
            <person name="Wan C."/>
            <person name="Zhang L."/>
        </authorList>
    </citation>
    <scope>NUCLEOTIDE SEQUENCE [LARGE SCALE GENOMIC DNA]</scope>
    <source>
        <strain evidence="11 12">TRM SA0054</strain>
    </source>
</reference>
<sequence precursor="true">MRYAVKGLGLGAVVAAACLTGTAATATAAPAAPESPEAPSSLVLTIGEGEDPALATNQRTAVLNCSPNAGGSHPAPGQACAELRAVEGDFEELAEPDPNRVCPMIWDPVVVTAQGIWDGREVSFTHTFANPCVMEGATDAVFSF</sequence>
<evidence type="ECO:0000256" key="4">
    <source>
        <dbReference type="ARBA" id="ARBA00022525"/>
    </source>
</evidence>
<dbReference type="SUPFAM" id="SSF55399">
    <property type="entry name" value="Subtilisin inhibitor"/>
    <property type="match status" value="1"/>
</dbReference>
<keyword evidence="7 8" id="KW-1015">Disulfide bond</keyword>
<dbReference type="AlphaFoldDB" id="A0A2M8LRG3"/>
<feature type="site" description="Reactive bond" evidence="8">
    <location>
        <begin position="104"/>
        <end position="105"/>
    </location>
</feature>
<comment type="function">
    <text evidence="8">Strong inhibitor of bacterial serine proteases such as subtilisin.</text>
</comment>
<dbReference type="Proteomes" id="UP000230407">
    <property type="component" value="Unassembled WGS sequence"/>
</dbReference>
<dbReference type="EMBL" id="PGGW01000069">
    <property type="protein sequence ID" value="PJE94542.1"/>
    <property type="molecule type" value="Genomic_DNA"/>
</dbReference>
<evidence type="ECO:0000256" key="6">
    <source>
        <dbReference type="ARBA" id="ARBA00022900"/>
    </source>
</evidence>
<proteinExistence type="inferred from homology"/>
<evidence type="ECO:0000256" key="1">
    <source>
        <dbReference type="ARBA" id="ARBA00004613"/>
    </source>
</evidence>
<keyword evidence="8" id="KW-0732">Signal</keyword>
<dbReference type="InterPro" id="IPR036819">
    <property type="entry name" value="Subtilisin_inhibitor-like_sf"/>
</dbReference>
<keyword evidence="12" id="KW-1185">Reference proteome</keyword>
<comment type="similarity">
    <text evidence="2 8 9">Belongs to the protease inhibitor I16 (SSI) family.</text>
</comment>
<dbReference type="GO" id="GO:0005576">
    <property type="term" value="C:extracellular region"/>
    <property type="evidence" value="ECO:0007669"/>
    <property type="project" value="UniProtKB-SubCell"/>
</dbReference>
<evidence type="ECO:0000259" key="10">
    <source>
        <dbReference type="Pfam" id="PF00720"/>
    </source>
</evidence>
<gene>
    <name evidence="8" type="primary">sti</name>
    <name evidence="11" type="ORF">CUT44_30525</name>
</gene>
<evidence type="ECO:0000256" key="8">
    <source>
        <dbReference type="HAMAP-Rule" id="MF_00778"/>
    </source>
</evidence>
<dbReference type="InterPro" id="IPR000691">
    <property type="entry name" value="Prot_inh_I16_SSI"/>
</dbReference>
<organism evidence="11 12">
    <name type="scientific">Streptomyces carminius</name>
    <dbReference type="NCBI Taxonomy" id="2665496"/>
    <lineage>
        <taxon>Bacteria</taxon>
        <taxon>Bacillati</taxon>
        <taxon>Actinomycetota</taxon>
        <taxon>Actinomycetes</taxon>
        <taxon>Kitasatosporales</taxon>
        <taxon>Streptomycetaceae</taxon>
        <taxon>Streptomyces</taxon>
    </lineage>
</organism>
<feature type="disulfide bond" evidence="8">
    <location>
        <begin position="102"/>
        <end position="132"/>
    </location>
</feature>
<evidence type="ECO:0000256" key="5">
    <source>
        <dbReference type="ARBA" id="ARBA00022690"/>
    </source>
</evidence>
<evidence type="ECO:0000313" key="11">
    <source>
        <dbReference type="EMBL" id="PJE94542.1"/>
    </source>
</evidence>
<feature type="signal peptide" evidence="8">
    <location>
        <begin position="1"/>
        <end position="28"/>
    </location>
</feature>
<dbReference type="GO" id="GO:0004867">
    <property type="term" value="F:serine-type endopeptidase inhibitor activity"/>
    <property type="evidence" value="ECO:0007669"/>
    <property type="project" value="UniProtKB-UniRule"/>
</dbReference>
<comment type="subcellular location">
    <subcellularLocation>
        <location evidence="1 8">Secreted</location>
    </subcellularLocation>
</comment>
<evidence type="ECO:0000256" key="9">
    <source>
        <dbReference type="RuleBase" id="RU003471"/>
    </source>
</evidence>
<protein>
    <recommendedName>
        <fullName evidence="8">Probable subtilase-type protease inhibitor</fullName>
    </recommendedName>
</protein>
<evidence type="ECO:0000256" key="2">
    <source>
        <dbReference type="ARBA" id="ARBA00010472"/>
    </source>
</evidence>
<evidence type="ECO:0000256" key="3">
    <source>
        <dbReference type="ARBA" id="ARBA00011738"/>
    </source>
</evidence>
<comment type="subunit">
    <text evidence="3 8">Homodimer.</text>
</comment>